<feature type="transmembrane region" description="Helical" evidence="1">
    <location>
        <begin position="102"/>
        <end position="124"/>
    </location>
</feature>
<dbReference type="AlphaFoldDB" id="A0AAV0BS08"/>
<reference evidence="2" key="1">
    <citation type="submission" date="2022-06" db="EMBL/GenBank/DDBJ databases">
        <authorList>
            <consortium name="SYNGENTA / RWTH Aachen University"/>
        </authorList>
    </citation>
    <scope>NUCLEOTIDE SEQUENCE</scope>
</reference>
<sequence length="296" mass="34169">MPLALNKLVPYSDEPITQSSFDPQPSAAVTQPTSHQSARSFLGKVNSASSIPKGYFSNRWRKNICKTIMKSYRIRPLGRSRENINIGGNINLRFGLNLPVKIRPFFCLSTTITLVVLLVIWFHPSLHALMPIPEKLFHFFGFLIITSLFYSIPEVEDQSKVIWYWNYFNEISTGLVCFFLGGFCTEIIQLVIPWKAFSWSDLISNQLGCLAGYKLSEYLHRRYRHRLELSKFYEPLSSLREIELPSDNEEDEGIGDLQRAEIAFGGLNDRNELSNVWSDRIDGETEYFNFKEDEED</sequence>
<dbReference type="PANTHER" id="PTHR28008:SF1">
    <property type="entry name" value="DOMAIN PROTEIN, PUTATIVE (AFU_ORTHOLOGUE AFUA_3G10980)-RELATED"/>
    <property type="match status" value="1"/>
</dbReference>
<dbReference type="PANTHER" id="PTHR28008">
    <property type="entry name" value="DOMAIN PROTEIN, PUTATIVE (AFU_ORTHOLOGUE AFUA_3G10980)-RELATED"/>
    <property type="match status" value="1"/>
</dbReference>
<keyword evidence="3" id="KW-1185">Reference proteome</keyword>
<feature type="transmembrane region" description="Helical" evidence="1">
    <location>
        <begin position="173"/>
        <end position="192"/>
    </location>
</feature>
<keyword evidence="1" id="KW-1133">Transmembrane helix</keyword>
<evidence type="ECO:0008006" key="4">
    <source>
        <dbReference type="Google" id="ProtNLM"/>
    </source>
</evidence>
<accession>A0AAV0BS08</accession>
<evidence type="ECO:0000256" key="1">
    <source>
        <dbReference type="SAM" id="Phobius"/>
    </source>
</evidence>
<evidence type="ECO:0000313" key="3">
    <source>
        <dbReference type="Proteomes" id="UP001153365"/>
    </source>
</evidence>
<keyword evidence="1" id="KW-0472">Membrane</keyword>
<organism evidence="2 3">
    <name type="scientific">Phakopsora pachyrhizi</name>
    <name type="common">Asian soybean rust disease fungus</name>
    <dbReference type="NCBI Taxonomy" id="170000"/>
    <lineage>
        <taxon>Eukaryota</taxon>
        <taxon>Fungi</taxon>
        <taxon>Dikarya</taxon>
        <taxon>Basidiomycota</taxon>
        <taxon>Pucciniomycotina</taxon>
        <taxon>Pucciniomycetes</taxon>
        <taxon>Pucciniales</taxon>
        <taxon>Phakopsoraceae</taxon>
        <taxon>Phakopsora</taxon>
    </lineage>
</organism>
<dbReference type="Proteomes" id="UP001153365">
    <property type="component" value="Unassembled WGS sequence"/>
</dbReference>
<proteinExistence type="predicted"/>
<protein>
    <recommendedName>
        <fullName evidence="4">VanZ-like domain-containing protein</fullName>
    </recommendedName>
</protein>
<comment type="caution">
    <text evidence="2">The sequence shown here is derived from an EMBL/GenBank/DDBJ whole genome shotgun (WGS) entry which is preliminary data.</text>
</comment>
<gene>
    <name evidence="2" type="ORF">PPACK8108_LOCUS25473</name>
</gene>
<dbReference type="EMBL" id="CALTRL010006230">
    <property type="protein sequence ID" value="CAH7690201.1"/>
    <property type="molecule type" value="Genomic_DNA"/>
</dbReference>
<evidence type="ECO:0000313" key="2">
    <source>
        <dbReference type="EMBL" id="CAH7690201.1"/>
    </source>
</evidence>
<name>A0AAV0BS08_PHAPC</name>
<keyword evidence="1" id="KW-0812">Transmembrane</keyword>
<feature type="transmembrane region" description="Helical" evidence="1">
    <location>
        <begin position="136"/>
        <end position="153"/>
    </location>
</feature>